<proteinExistence type="predicted"/>
<dbReference type="InterPro" id="IPR027266">
    <property type="entry name" value="TrmE/GcvT-like"/>
</dbReference>
<dbReference type="Pfam" id="PF25455">
    <property type="entry name" value="Beta-barrel_CAF17_C"/>
    <property type="match status" value="1"/>
</dbReference>
<dbReference type="EMBL" id="KZ668925">
    <property type="protein sequence ID" value="PPR86612.1"/>
    <property type="molecule type" value="Genomic_DNA"/>
</dbReference>
<dbReference type="GO" id="GO:0016226">
    <property type="term" value="P:iron-sulfur cluster assembly"/>
    <property type="evidence" value="ECO:0007669"/>
    <property type="project" value="TreeGrafter"/>
</dbReference>
<evidence type="ECO:0000313" key="5">
    <source>
        <dbReference type="EMBL" id="PPR86612.1"/>
    </source>
</evidence>
<dbReference type="PANTHER" id="PTHR22602">
    <property type="entry name" value="TRANSFERASE CAF17, MITOCHONDRIAL-RELATED"/>
    <property type="match status" value="1"/>
</dbReference>
<evidence type="ECO:0000259" key="4">
    <source>
        <dbReference type="Pfam" id="PF25455"/>
    </source>
</evidence>
<dbReference type="Proteomes" id="UP000239757">
    <property type="component" value="Unassembled WGS sequence"/>
</dbReference>
<dbReference type="AlphaFoldDB" id="A0A2P5W683"/>
<name>A0A2P5W683_GOSBA</name>
<accession>A0A2P5W683</accession>
<evidence type="ECO:0000256" key="3">
    <source>
        <dbReference type="ARBA" id="ARBA00023128"/>
    </source>
</evidence>
<evidence type="ECO:0000313" key="6">
    <source>
        <dbReference type="Proteomes" id="UP000239757"/>
    </source>
</evidence>
<evidence type="ECO:0000256" key="2">
    <source>
        <dbReference type="ARBA" id="ARBA00022946"/>
    </source>
</evidence>
<sequence length="330" mass="36578">MNRFRPCLLIHHRHLHQLQNAAPLCSHLKSRSVIRFSGPDTIKFLQGLLSNDVRRFGESPHEDNSPVVPPMYAALLTPQGRFSYDFFLYRQSRPEEKQDRNGSVEILADVDGSVLDELLAILKMWALIIIPTNTGCGLKLILRMWQKTSIAGRGMVGVCLKNTPSVEEPVAPSVGWTGGDDRSGNSASHGNGVGWQWFKDPRLDCLGFRGIFPSGTTPPLVESDKETDEEKYLLWRLEKGVAEGSTEIPKEVERKVTAGSEVINTASGKKTGSVTTAFGFCGMGVLRLEEAFKGSDSLTILGQEDIKVEAIRAAWWPSEWFRDQQHTAVA</sequence>
<dbReference type="PANTHER" id="PTHR22602:SF0">
    <property type="entry name" value="TRANSFERASE CAF17, MITOCHONDRIAL-RELATED"/>
    <property type="match status" value="1"/>
</dbReference>
<protein>
    <recommendedName>
        <fullName evidence="4">CAF17 C-terminal domain-containing protein</fullName>
    </recommendedName>
</protein>
<dbReference type="Gene3D" id="3.30.1360.120">
    <property type="entry name" value="Probable tRNA modification gtpase trme, domain 1"/>
    <property type="match status" value="1"/>
</dbReference>
<reference evidence="5 6" key="1">
    <citation type="submission" date="2015-01" db="EMBL/GenBank/DDBJ databases">
        <title>Genome of allotetraploid Gossypium barbadense reveals genomic plasticity and fiber elongation in cotton evolution.</title>
        <authorList>
            <person name="Chen X."/>
            <person name="Liu X."/>
            <person name="Zhao B."/>
            <person name="Zheng H."/>
            <person name="Hu Y."/>
            <person name="Lu G."/>
            <person name="Yang C."/>
            <person name="Chen J."/>
            <person name="Shan C."/>
            <person name="Zhang L."/>
            <person name="Zhou Y."/>
            <person name="Wang L."/>
            <person name="Guo W."/>
            <person name="Bai Y."/>
            <person name="Ruan J."/>
            <person name="Shangguan X."/>
            <person name="Mao Y."/>
            <person name="Jiang J."/>
            <person name="Zhu Y."/>
            <person name="Lei J."/>
            <person name="Kang H."/>
            <person name="Chen S."/>
            <person name="He X."/>
            <person name="Wang R."/>
            <person name="Wang Y."/>
            <person name="Chen J."/>
            <person name="Wang L."/>
            <person name="Yu S."/>
            <person name="Wang B."/>
            <person name="Wei J."/>
            <person name="Song S."/>
            <person name="Lu X."/>
            <person name="Gao Z."/>
            <person name="Gu W."/>
            <person name="Deng X."/>
            <person name="Ma D."/>
            <person name="Wang S."/>
            <person name="Liang W."/>
            <person name="Fang L."/>
            <person name="Cai C."/>
            <person name="Zhu X."/>
            <person name="Zhou B."/>
            <person name="Zhang Y."/>
            <person name="Chen Z."/>
            <person name="Xu S."/>
            <person name="Zhu R."/>
            <person name="Wang S."/>
            <person name="Zhang T."/>
            <person name="Zhao G."/>
        </authorList>
    </citation>
    <scope>NUCLEOTIDE SEQUENCE [LARGE SCALE GENOMIC DNA]</scope>
    <source>
        <strain evidence="6">cv. Xinhai21</strain>
        <tissue evidence="5">Leaf</tissue>
    </source>
</reference>
<keyword evidence="2" id="KW-0809">Transit peptide</keyword>
<dbReference type="SUPFAM" id="SSF103025">
    <property type="entry name" value="Folate-binding domain"/>
    <property type="match status" value="1"/>
</dbReference>
<dbReference type="InterPro" id="IPR057460">
    <property type="entry name" value="CAF17_C"/>
</dbReference>
<evidence type="ECO:0000256" key="1">
    <source>
        <dbReference type="ARBA" id="ARBA00004173"/>
    </source>
</evidence>
<comment type="subcellular location">
    <subcellularLocation>
        <location evidence="1">Mitochondrion</location>
    </subcellularLocation>
</comment>
<dbReference type="InterPro" id="IPR045179">
    <property type="entry name" value="YgfZ/GcvT"/>
</dbReference>
<gene>
    <name evidence="5" type="ORF">GOBAR_AA34076</name>
</gene>
<dbReference type="OrthoDB" id="191995at2759"/>
<dbReference type="GO" id="GO:0005759">
    <property type="term" value="C:mitochondrial matrix"/>
    <property type="evidence" value="ECO:0007669"/>
    <property type="project" value="TreeGrafter"/>
</dbReference>
<keyword evidence="3" id="KW-0496">Mitochondrion</keyword>
<organism evidence="5 6">
    <name type="scientific">Gossypium barbadense</name>
    <name type="common">Sea Island cotton</name>
    <name type="synonym">Hibiscus barbadensis</name>
    <dbReference type="NCBI Taxonomy" id="3634"/>
    <lineage>
        <taxon>Eukaryota</taxon>
        <taxon>Viridiplantae</taxon>
        <taxon>Streptophyta</taxon>
        <taxon>Embryophyta</taxon>
        <taxon>Tracheophyta</taxon>
        <taxon>Spermatophyta</taxon>
        <taxon>Magnoliopsida</taxon>
        <taxon>eudicotyledons</taxon>
        <taxon>Gunneridae</taxon>
        <taxon>Pentapetalae</taxon>
        <taxon>rosids</taxon>
        <taxon>malvids</taxon>
        <taxon>Malvales</taxon>
        <taxon>Malvaceae</taxon>
        <taxon>Malvoideae</taxon>
        <taxon>Gossypium</taxon>
    </lineage>
</organism>
<feature type="domain" description="CAF17 C-terminal" evidence="4">
    <location>
        <begin position="251"/>
        <end position="317"/>
    </location>
</feature>